<feature type="region of interest" description="Disordered" evidence="1">
    <location>
        <begin position="413"/>
        <end position="463"/>
    </location>
</feature>
<dbReference type="RefSeq" id="WP_166932066.1">
    <property type="nucleotide sequence ID" value="NZ_BAAADD010000002.1"/>
</dbReference>
<evidence type="ECO:0000313" key="4">
    <source>
        <dbReference type="Proteomes" id="UP001499951"/>
    </source>
</evidence>
<evidence type="ECO:0000256" key="2">
    <source>
        <dbReference type="SAM" id="SignalP"/>
    </source>
</evidence>
<keyword evidence="4" id="KW-1185">Reference proteome</keyword>
<feature type="signal peptide" evidence="2">
    <location>
        <begin position="1"/>
        <end position="29"/>
    </location>
</feature>
<comment type="caution">
    <text evidence="3">The sequence shown here is derived from an EMBL/GenBank/DDBJ whole genome shotgun (WGS) entry which is preliminary data.</text>
</comment>
<accession>A0ABN1E8F8</accession>
<organism evidence="3 4">
    <name type="scientific">Rhizomicrobium electricum</name>
    <dbReference type="NCBI Taxonomy" id="480070"/>
    <lineage>
        <taxon>Bacteria</taxon>
        <taxon>Pseudomonadati</taxon>
        <taxon>Pseudomonadota</taxon>
        <taxon>Alphaproteobacteria</taxon>
        <taxon>Micropepsales</taxon>
        <taxon>Micropepsaceae</taxon>
        <taxon>Rhizomicrobium</taxon>
    </lineage>
</organism>
<evidence type="ECO:0000256" key="1">
    <source>
        <dbReference type="SAM" id="MobiDB-lite"/>
    </source>
</evidence>
<sequence length="593" mass="63221">MRRILRARLLASVLTVGVFPFAAAVPAQAQERWDVSFDSFHHQLARYGDWVYSDRWGLVWQPADVSDDFRPYYSGGRWVYTGAYGWTWASDYDWGDIAFHYGRWVDDPYDGWMWIPGYSWSPGWVVWRSNRQSVGWMPMPPDDGFLGGRGEAFVGISFGGISASWNNTSDYYGYSRWYGRDYDQRRFAANWTFVDTGHMADRDYRHVAYTRDRAVTSIRQTTNITNYTVVNNYMVNRSVDVHAVERARGQAIVPVAAAAVFKRSNSVATVDDGQKYRVREFNRAPHGTGVANSAPPPPPAVIDKLSDHAPARHAGGTPGLADKPGAGAGRLTPHVFTKATIATPAATTQFHGQLRAGPAGATPGGTAVTPTSGPKGLPPKPASAAPVTTPTGSGTMMGPNAGHPVVGGHAPEAGSQIGGHAGKTQPVTGPAATASPATMPSPVKTTGPGKGPTPSTMDGGRASETGNMHDRRMPDHMTGATGAPTDITGKARAHAVGDGIAPPAHPVTQPVVRPAVEPVQKPLLEHKAPPPVTAPVSAPAAAPVVHPTEHKMERPVPVTHTRPAATESGSPPAGTDEAKKTKHETKGEQNPPN</sequence>
<feature type="chain" id="PRO_5047237853" evidence="2">
    <location>
        <begin position="30"/>
        <end position="593"/>
    </location>
</feature>
<gene>
    <name evidence="3" type="ORF">GCM10008942_07230</name>
</gene>
<feature type="compositionally biased region" description="Basic and acidic residues" evidence="1">
    <location>
        <begin position="576"/>
        <end position="587"/>
    </location>
</feature>
<keyword evidence="2" id="KW-0732">Signal</keyword>
<feature type="compositionally biased region" description="Low complexity" evidence="1">
    <location>
        <begin position="430"/>
        <end position="456"/>
    </location>
</feature>
<feature type="compositionally biased region" description="Low complexity" evidence="1">
    <location>
        <begin position="534"/>
        <end position="545"/>
    </location>
</feature>
<feature type="compositionally biased region" description="Low complexity" evidence="1">
    <location>
        <begin position="356"/>
        <end position="374"/>
    </location>
</feature>
<evidence type="ECO:0000313" key="3">
    <source>
        <dbReference type="EMBL" id="GAA0561363.1"/>
    </source>
</evidence>
<name>A0ABN1E8F8_9PROT</name>
<dbReference type="InterPro" id="IPR046535">
    <property type="entry name" value="DUF6600"/>
</dbReference>
<feature type="region of interest" description="Disordered" evidence="1">
    <location>
        <begin position="354"/>
        <end position="396"/>
    </location>
</feature>
<reference evidence="3 4" key="1">
    <citation type="journal article" date="2019" name="Int. J. Syst. Evol. Microbiol.">
        <title>The Global Catalogue of Microorganisms (GCM) 10K type strain sequencing project: providing services to taxonomists for standard genome sequencing and annotation.</title>
        <authorList>
            <consortium name="The Broad Institute Genomics Platform"/>
            <consortium name="The Broad Institute Genome Sequencing Center for Infectious Disease"/>
            <person name="Wu L."/>
            <person name="Ma J."/>
        </authorList>
    </citation>
    <scope>NUCLEOTIDE SEQUENCE [LARGE SCALE GENOMIC DNA]</scope>
    <source>
        <strain evidence="3 4">JCM 15089</strain>
    </source>
</reference>
<feature type="region of interest" description="Disordered" evidence="1">
    <location>
        <begin position="285"/>
        <end position="331"/>
    </location>
</feature>
<feature type="region of interest" description="Disordered" evidence="1">
    <location>
        <begin position="527"/>
        <end position="593"/>
    </location>
</feature>
<dbReference type="Proteomes" id="UP001499951">
    <property type="component" value="Unassembled WGS sequence"/>
</dbReference>
<dbReference type="Pfam" id="PF20245">
    <property type="entry name" value="DUF6600"/>
    <property type="match status" value="1"/>
</dbReference>
<protein>
    <submittedName>
        <fullName evidence="3">Uncharacterized protein</fullName>
    </submittedName>
</protein>
<dbReference type="EMBL" id="BAAADD010000002">
    <property type="protein sequence ID" value="GAA0561363.1"/>
    <property type="molecule type" value="Genomic_DNA"/>
</dbReference>
<proteinExistence type="predicted"/>